<dbReference type="Gene3D" id="1.10.510.10">
    <property type="entry name" value="Transferase(Phosphotransferase) domain 1"/>
    <property type="match status" value="1"/>
</dbReference>
<dbReference type="InterPro" id="IPR008271">
    <property type="entry name" value="Ser/Thr_kinase_AS"/>
</dbReference>
<dbReference type="PANTHER" id="PTHR24362:SF309">
    <property type="entry name" value="PROTEIN KINASE DOMAIN-CONTAINING PROTEIN"/>
    <property type="match status" value="1"/>
</dbReference>
<feature type="domain" description="Protein kinase" evidence="5">
    <location>
        <begin position="46"/>
        <end position="290"/>
    </location>
</feature>
<dbReference type="PROSITE" id="PS00107">
    <property type="entry name" value="PROTEIN_KINASE_ATP"/>
    <property type="match status" value="1"/>
</dbReference>
<evidence type="ECO:0000256" key="1">
    <source>
        <dbReference type="ARBA" id="ARBA00022741"/>
    </source>
</evidence>
<dbReference type="InterPro" id="IPR011990">
    <property type="entry name" value="TPR-like_helical_dom_sf"/>
</dbReference>
<dbReference type="Proteomes" id="UP001470230">
    <property type="component" value="Unassembled WGS sequence"/>
</dbReference>
<dbReference type="GO" id="GO:0016301">
    <property type="term" value="F:kinase activity"/>
    <property type="evidence" value="ECO:0007669"/>
    <property type="project" value="UniProtKB-KW"/>
</dbReference>
<evidence type="ECO:0000313" key="7">
    <source>
        <dbReference type="Proteomes" id="UP001470230"/>
    </source>
</evidence>
<dbReference type="Gene3D" id="1.25.40.10">
    <property type="entry name" value="Tetratricopeptide repeat domain"/>
    <property type="match status" value="1"/>
</dbReference>
<evidence type="ECO:0000259" key="5">
    <source>
        <dbReference type="PROSITE" id="PS50011"/>
    </source>
</evidence>
<keyword evidence="1 3" id="KW-0547">Nucleotide-binding</keyword>
<keyword evidence="6" id="KW-0808">Transferase</keyword>
<protein>
    <submittedName>
        <fullName evidence="6">Kinase that interacts with cdc31p</fullName>
    </submittedName>
</protein>
<dbReference type="PANTHER" id="PTHR24362">
    <property type="entry name" value="SERINE/THREONINE-PROTEIN KINASE NEK"/>
    <property type="match status" value="1"/>
</dbReference>
<dbReference type="SUPFAM" id="SSF56112">
    <property type="entry name" value="Protein kinase-like (PK-like)"/>
    <property type="match status" value="1"/>
</dbReference>
<dbReference type="InterPro" id="IPR017441">
    <property type="entry name" value="Protein_kinase_ATP_BS"/>
</dbReference>
<comment type="caution">
    <text evidence="6">The sequence shown here is derived from an EMBL/GenBank/DDBJ whole genome shotgun (WGS) entry which is preliminary data.</text>
</comment>
<dbReference type="InterPro" id="IPR000719">
    <property type="entry name" value="Prot_kinase_dom"/>
</dbReference>
<accession>A0ABR2INW2</accession>
<keyword evidence="4" id="KW-0723">Serine/threonine-protein kinase</keyword>
<evidence type="ECO:0000256" key="4">
    <source>
        <dbReference type="RuleBase" id="RU000304"/>
    </source>
</evidence>
<evidence type="ECO:0000313" key="6">
    <source>
        <dbReference type="EMBL" id="KAK8865547.1"/>
    </source>
</evidence>
<gene>
    <name evidence="6" type="ORF">M9Y10_011103</name>
</gene>
<reference evidence="6 7" key="1">
    <citation type="submission" date="2024-04" db="EMBL/GenBank/DDBJ databases">
        <title>Tritrichomonas musculus Genome.</title>
        <authorList>
            <person name="Alves-Ferreira E."/>
            <person name="Grigg M."/>
            <person name="Lorenzi H."/>
            <person name="Galac M."/>
        </authorList>
    </citation>
    <scope>NUCLEOTIDE SEQUENCE [LARGE SCALE GENOMIC DNA]</scope>
    <source>
        <strain evidence="6 7">EAF2021</strain>
    </source>
</reference>
<dbReference type="SMART" id="SM00220">
    <property type="entry name" value="S_TKc"/>
    <property type="match status" value="1"/>
</dbReference>
<evidence type="ECO:0000256" key="3">
    <source>
        <dbReference type="PROSITE-ProRule" id="PRU10141"/>
    </source>
</evidence>
<name>A0ABR2INW2_9EUKA</name>
<dbReference type="PROSITE" id="PS50011">
    <property type="entry name" value="PROTEIN_KINASE_DOM"/>
    <property type="match status" value="1"/>
</dbReference>
<dbReference type="Gene3D" id="3.30.200.20">
    <property type="entry name" value="Phosphorylase Kinase, domain 1"/>
    <property type="match status" value="1"/>
</dbReference>
<keyword evidence="6" id="KW-0418">Kinase</keyword>
<evidence type="ECO:0000256" key="2">
    <source>
        <dbReference type="ARBA" id="ARBA00022840"/>
    </source>
</evidence>
<comment type="similarity">
    <text evidence="4">Belongs to the protein kinase superfamily.</text>
</comment>
<organism evidence="6 7">
    <name type="scientific">Tritrichomonas musculus</name>
    <dbReference type="NCBI Taxonomy" id="1915356"/>
    <lineage>
        <taxon>Eukaryota</taxon>
        <taxon>Metamonada</taxon>
        <taxon>Parabasalia</taxon>
        <taxon>Tritrichomonadida</taxon>
        <taxon>Tritrichomonadidae</taxon>
        <taxon>Tritrichomonas</taxon>
    </lineage>
</organism>
<keyword evidence="2 3" id="KW-0067">ATP-binding</keyword>
<dbReference type="Pfam" id="PF00069">
    <property type="entry name" value="Pkinase"/>
    <property type="match status" value="1"/>
</dbReference>
<dbReference type="EMBL" id="JAPFFF010000016">
    <property type="protein sequence ID" value="KAK8865547.1"/>
    <property type="molecule type" value="Genomic_DNA"/>
</dbReference>
<proteinExistence type="inferred from homology"/>
<dbReference type="InterPro" id="IPR011009">
    <property type="entry name" value="Kinase-like_dom_sf"/>
</dbReference>
<sequence length="367" mass="42171">MKDKNSGLIAAYLLQRSYINSQLDLNNSLGKRNPKPSLKQLDDNDYISISTLGKGSGGTVELVYSIKTELLYAMKIHYEQDSPLMKREIANYLKAKGPFIPRFYGTIIHESHQGFIIDYIAGHSLTQIKKLNIQDLYKLLMILQLLQDFESLHKQNFIYRDLKPDNIIITDNMNLYLIDYDRMIENIDDNKGEQATVDFGHCFFAPEIVSGQDFSFEADVYSLGALIYFMVNEKDPKKISDENNDSNKLQFDNFNPFFKNFESTCKKCTQIEPSKRPTISQLIVDFLSFFYENYNVGILSNPELTEIFIKLLGNRENTGVLYYKLGLAFYGGMYVKKDLNKAIRFITLSANQNNSDAQSMLGLDSLY</sequence>
<dbReference type="SUPFAM" id="SSF81901">
    <property type="entry name" value="HCP-like"/>
    <property type="match status" value="1"/>
</dbReference>
<dbReference type="PROSITE" id="PS00108">
    <property type="entry name" value="PROTEIN_KINASE_ST"/>
    <property type="match status" value="1"/>
</dbReference>
<dbReference type="CDD" id="cd00180">
    <property type="entry name" value="PKc"/>
    <property type="match status" value="1"/>
</dbReference>
<feature type="binding site" evidence="3">
    <location>
        <position position="75"/>
    </location>
    <ligand>
        <name>ATP</name>
        <dbReference type="ChEBI" id="CHEBI:30616"/>
    </ligand>
</feature>
<keyword evidence="7" id="KW-1185">Reference proteome</keyword>